<evidence type="ECO:0000256" key="2">
    <source>
        <dbReference type="ARBA" id="ARBA00022729"/>
    </source>
</evidence>
<dbReference type="Proteomes" id="UP000663887">
    <property type="component" value="Unassembled WGS sequence"/>
</dbReference>
<feature type="signal peptide" evidence="6">
    <location>
        <begin position="1"/>
        <end position="19"/>
    </location>
</feature>
<dbReference type="GO" id="GO:0016491">
    <property type="term" value="F:oxidoreductase activity"/>
    <property type="evidence" value="ECO:0007669"/>
    <property type="project" value="UniProtKB-KW"/>
</dbReference>
<keyword evidence="3" id="KW-0560">Oxidoreductase</keyword>
<protein>
    <recommendedName>
        <fullName evidence="7">Thioredoxin domain-containing protein</fullName>
    </recommendedName>
</protein>
<evidence type="ECO:0000256" key="6">
    <source>
        <dbReference type="SAM" id="SignalP"/>
    </source>
</evidence>
<feature type="domain" description="Thioredoxin" evidence="7">
    <location>
        <begin position="38"/>
        <end position="228"/>
    </location>
</feature>
<dbReference type="InterPro" id="IPR012336">
    <property type="entry name" value="Thioredoxin-like_fold"/>
</dbReference>
<evidence type="ECO:0000256" key="5">
    <source>
        <dbReference type="ARBA" id="ARBA00023284"/>
    </source>
</evidence>
<keyword evidence="5" id="KW-0676">Redox-active center</keyword>
<dbReference type="PANTHER" id="PTHR13887:SF14">
    <property type="entry name" value="DISULFIDE BOND FORMATION PROTEIN D"/>
    <property type="match status" value="1"/>
</dbReference>
<evidence type="ECO:0000256" key="1">
    <source>
        <dbReference type="ARBA" id="ARBA00005791"/>
    </source>
</evidence>
<keyword evidence="2 6" id="KW-0732">Signal</keyword>
<gene>
    <name evidence="9" type="ORF">UXM345_LOCUS4389</name>
    <name evidence="8" type="ORF">XDN619_LOCUS4790</name>
</gene>
<organism evidence="9 10">
    <name type="scientific">Rotaria magnacalcarata</name>
    <dbReference type="NCBI Taxonomy" id="392030"/>
    <lineage>
        <taxon>Eukaryota</taxon>
        <taxon>Metazoa</taxon>
        <taxon>Spiralia</taxon>
        <taxon>Gnathifera</taxon>
        <taxon>Rotifera</taxon>
        <taxon>Eurotatoria</taxon>
        <taxon>Bdelloidea</taxon>
        <taxon>Philodinida</taxon>
        <taxon>Philodinidae</taxon>
        <taxon>Rotaria</taxon>
    </lineage>
</organism>
<proteinExistence type="inferred from homology"/>
<evidence type="ECO:0000256" key="3">
    <source>
        <dbReference type="ARBA" id="ARBA00023002"/>
    </source>
</evidence>
<evidence type="ECO:0000313" key="8">
    <source>
        <dbReference type="EMBL" id="CAF2028458.1"/>
    </source>
</evidence>
<comment type="caution">
    <text evidence="9">The sequence shown here is derived from an EMBL/GenBank/DDBJ whole genome shotgun (WGS) entry which is preliminary data.</text>
</comment>
<evidence type="ECO:0000313" key="9">
    <source>
        <dbReference type="EMBL" id="CAF3793725.1"/>
    </source>
</evidence>
<feature type="chain" id="PRO_5035693161" description="Thioredoxin domain-containing protein" evidence="6">
    <location>
        <begin position="20"/>
        <end position="231"/>
    </location>
</feature>
<dbReference type="EMBL" id="CAJNRG010001166">
    <property type="protein sequence ID" value="CAF2028458.1"/>
    <property type="molecule type" value="Genomic_DNA"/>
</dbReference>
<evidence type="ECO:0000259" key="7">
    <source>
        <dbReference type="PROSITE" id="PS51352"/>
    </source>
</evidence>
<dbReference type="Proteomes" id="UP000663842">
    <property type="component" value="Unassembled WGS sequence"/>
</dbReference>
<dbReference type="Gene3D" id="3.40.30.10">
    <property type="entry name" value="Glutaredoxin"/>
    <property type="match status" value="1"/>
</dbReference>
<dbReference type="AlphaFoldDB" id="A0A819B2J2"/>
<dbReference type="Gene3D" id="1.10.40.80">
    <property type="match status" value="1"/>
</dbReference>
<dbReference type="InterPro" id="IPR036249">
    <property type="entry name" value="Thioredoxin-like_sf"/>
</dbReference>
<reference evidence="9" key="1">
    <citation type="submission" date="2021-02" db="EMBL/GenBank/DDBJ databases">
        <authorList>
            <person name="Nowell W R."/>
        </authorList>
    </citation>
    <scope>NUCLEOTIDE SEQUENCE</scope>
</reference>
<dbReference type="EMBL" id="CAJOBF010000300">
    <property type="protein sequence ID" value="CAF3793725.1"/>
    <property type="molecule type" value="Genomic_DNA"/>
</dbReference>
<evidence type="ECO:0000256" key="4">
    <source>
        <dbReference type="ARBA" id="ARBA00023157"/>
    </source>
</evidence>
<name>A0A819B2J2_9BILA</name>
<dbReference type="CDD" id="cd02972">
    <property type="entry name" value="DsbA_family"/>
    <property type="match status" value="1"/>
</dbReference>
<dbReference type="InterPro" id="IPR017937">
    <property type="entry name" value="Thioredoxin_CS"/>
</dbReference>
<dbReference type="PANTHER" id="PTHR13887">
    <property type="entry name" value="GLUTATHIONE S-TRANSFERASE KAPPA"/>
    <property type="match status" value="1"/>
</dbReference>
<comment type="similarity">
    <text evidence="1">Belongs to the thioredoxin family. DsbA subfamily.</text>
</comment>
<dbReference type="InterPro" id="IPR013766">
    <property type="entry name" value="Thioredoxin_domain"/>
</dbReference>
<sequence>MAQRILFIIIAFILNACNQEQPHEDPAQSQIEEYTKELKDCDKNPDNNAYVRGLFVAPDDVVLGDPKSKIVLVEYFSPTCPHCVHYHQKIFPEIRTKYIDTNKIAYVIREFIANKQDLDATLLARCNGNTDIYIKFLDVILNQQNNRAFSKNYREILTNIGSLGGVTPENFSQCLNDQSKIKILMENTKLAASLPNFVGTPSFFINSKHFTERYTFEELSKALDKELNIDG</sequence>
<dbReference type="PROSITE" id="PS51352">
    <property type="entry name" value="THIOREDOXIN_2"/>
    <property type="match status" value="1"/>
</dbReference>
<evidence type="ECO:0000313" key="10">
    <source>
        <dbReference type="Proteomes" id="UP000663842"/>
    </source>
</evidence>
<dbReference type="SUPFAM" id="SSF52833">
    <property type="entry name" value="Thioredoxin-like"/>
    <property type="match status" value="1"/>
</dbReference>
<keyword evidence="4" id="KW-1015">Disulfide bond</keyword>
<accession>A0A819B2J2</accession>
<dbReference type="PROSITE" id="PS00194">
    <property type="entry name" value="THIOREDOXIN_1"/>
    <property type="match status" value="1"/>
</dbReference>
<dbReference type="Pfam" id="PF13462">
    <property type="entry name" value="Thioredoxin_4"/>
    <property type="match status" value="1"/>
</dbReference>